<dbReference type="RefSeq" id="WP_184475373.1">
    <property type="nucleotide sequence ID" value="NZ_JACHOV010000006.1"/>
</dbReference>
<dbReference type="EMBL" id="JACHOV010000006">
    <property type="protein sequence ID" value="MBB4641570.1"/>
    <property type="molecule type" value="Genomic_DNA"/>
</dbReference>
<dbReference type="Gene3D" id="3.40.50.10540">
    <property type="entry name" value="Crotonobetainyl-coa:carnitine coa-transferase, domain 1"/>
    <property type="match status" value="1"/>
</dbReference>
<dbReference type="Proteomes" id="UP000575068">
    <property type="component" value="Unassembled WGS sequence"/>
</dbReference>
<protein>
    <submittedName>
        <fullName evidence="2">Crotonobetainyl-CoA:carnitine CoA-transferase CaiB-like acyl-CoA transferase</fullName>
    </submittedName>
</protein>
<dbReference type="InterPro" id="IPR023606">
    <property type="entry name" value="CoA-Trfase_III_dom_1_sf"/>
</dbReference>
<reference evidence="2 3" key="1">
    <citation type="submission" date="2020-08" db="EMBL/GenBank/DDBJ databases">
        <title>Genomic Encyclopedia of Type Strains, Phase IV (KMG-IV): sequencing the most valuable type-strain genomes for metagenomic binning, comparative biology and taxonomic classification.</title>
        <authorList>
            <person name="Goeker M."/>
        </authorList>
    </citation>
    <scope>NUCLEOTIDE SEQUENCE [LARGE SCALE GENOMIC DNA]</scope>
    <source>
        <strain evidence="2 3">DSM 7465</strain>
    </source>
</reference>
<dbReference type="GO" id="GO:0008410">
    <property type="term" value="F:CoA-transferase activity"/>
    <property type="evidence" value="ECO:0007669"/>
    <property type="project" value="TreeGrafter"/>
</dbReference>
<sequence length="429" mass="46869">MAGPLEGIKIVDFSRVLAGPLCARTLLDLGADVIKIEPPNPDVSRFAFPQAPGMSGYYAQQNAGKRNVSIDLNVPGARDLVLKLCDQADIVVENFRAGTLGFFDLDYEILAARNPRLIYASITGYGQAGPWRSRMAYAPAVHAEVGLTHHSVRHYGDALAEPRSDSLSHADVYAGTAAAIAILAALHRRSVTGIGQAIDVSMAATLLAMNERAHVDLNHFDLGPEPAILGATDTPFFTGPGGETFTVAASLVGSATFPWYVHAMRRPDLEDDPRFSTASARLQNKDLLHQIVQDWIYTFPDMATLDAQFDEGKIAMGELRSMTELADTDWADYWGAVQEVPDRHGGTYRLPGRPWRFSRDHLEPLGRPAFRGEDNRQVFREYQLSDAEIDALEQSGALVADPILGDNAAAERLQRAQDSDAVERKQTDA</sequence>
<evidence type="ECO:0000313" key="2">
    <source>
        <dbReference type="EMBL" id="MBB4641570.1"/>
    </source>
</evidence>
<dbReference type="InterPro" id="IPR044855">
    <property type="entry name" value="CoA-Trfase_III_dom3_sf"/>
</dbReference>
<dbReference type="SUPFAM" id="SSF89796">
    <property type="entry name" value="CoA-transferase family III (CaiB/BaiF)"/>
    <property type="match status" value="1"/>
</dbReference>
<keyword evidence="1 2" id="KW-0808">Transferase</keyword>
<keyword evidence="3" id="KW-1185">Reference proteome</keyword>
<comment type="caution">
    <text evidence="2">The sequence shown here is derived from an EMBL/GenBank/DDBJ whole genome shotgun (WGS) entry which is preliminary data.</text>
</comment>
<accession>A0A840HVG7</accession>
<dbReference type="PANTHER" id="PTHR48207">
    <property type="entry name" value="SUCCINATE--HYDROXYMETHYLGLUTARATE COA-TRANSFERASE"/>
    <property type="match status" value="1"/>
</dbReference>
<proteinExistence type="predicted"/>
<dbReference type="AlphaFoldDB" id="A0A840HVG7"/>
<organism evidence="2 3">
    <name type="scientific">Rhizorhapis suberifaciens</name>
    <name type="common">corky root of lettuce</name>
    <dbReference type="NCBI Taxonomy" id="13656"/>
    <lineage>
        <taxon>Bacteria</taxon>
        <taxon>Pseudomonadati</taxon>
        <taxon>Pseudomonadota</taxon>
        <taxon>Alphaproteobacteria</taxon>
        <taxon>Sphingomonadales</taxon>
        <taxon>Sphingomonadaceae</taxon>
        <taxon>Rhizorhapis</taxon>
    </lineage>
</organism>
<dbReference type="Gene3D" id="3.30.1540.10">
    <property type="entry name" value="formyl-coa transferase, domain 3"/>
    <property type="match status" value="1"/>
</dbReference>
<evidence type="ECO:0000313" key="3">
    <source>
        <dbReference type="Proteomes" id="UP000575068"/>
    </source>
</evidence>
<name>A0A840HVG7_9SPHN</name>
<dbReference type="PANTHER" id="PTHR48207:SF3">
    <property type="entry name" value="SUCCINATE--HYDROXYMETHYLGLUTARATE COA-TRANSFERASE"/>
    <property type="match status" value="1"/>
</dbReference>
<gene>
    <name evidence="2" type="ORF">HNQ99_001879</name>
</gene>
<evidence type="ECO:0000256" key="1">
    <source>
        <dbReference type="ARBA" id="ARBA00022679"/>
    </source>
</evidence>
<dbReference type="Pfam" id="PF02515">
    <property type="entry name" value="CoA_transf_3"/>
    <property type="match status" value="1"/>
</dbReference>
<dbReference type="InterPro" id="IPR003673">
    <property type="entry name" value="CoA-Trfase_fam_III"/>
</dbReference>
<dbReference type="InterPro" id="IPR050483">
    <property type="entry name" value="CoA-transferase_III_domain"/>
</dbReference>